<keyword evidence="1" id="KW-1133">Transmembrane helix</keyword>
<feature type="transmembrane region" description="Helical" evidence="1">
    <location>
        <begin position="104"/>
        <end position="126"/>
    </location>
</feature>
<dbReference type="Proteomes" id="UP000177693">
    <property type="component" value="Unassembled WGS sequence"/>
</dbReference>
<evidence type="ECO:0000313" key="3">
    <source>
        <dbReference type="Proteomes" id="UP000177693"/>
    </source>
</evidence>
<sequence length="539" mass="58361">MINPQLLGYIRQQLSLNVSKEAIANSLKSQGWTDADLGEAFAAVGVVTPPTPTAPVTPLSPATSAPASAISSLSSPMTPNVNPSFSQPQPVVNVSVAPHTKSKAIFFIVFVLILLGAVGAGAYVYYTGTFVKLPTLLSKSMEKARATTSSKYDVTVNVDFSEMKDVMSGLNSMPSLGANSQKLSLTVKGLSDISDPENFKNSSVISVSMGSFSLEAEFRIVHNIFYAQLTKAPALGILPIPMLSLYENKWFSFPFKSENGQTITNPFSSISGISSKVIDKITPEEKERLYKMFRDAHFVKQTGKLSPETISGESSYHFAFDLDKDGISSYLQSLKEYINSIGKSDSSLSAFDPTSIKKELDNLKDFQGEIWIGRNDKLVHKIAVSFGVQPNLTKNEQVKLNMVAIMSDYNEPVLITAPTESTSFETLVSNVMNDSIGSARQKGNEAAIKATMANIRPQAELFWDARKGVYSGFCLSTELKTSRTYIEDKGGTGFICKEAAQKYAIGVKLSDSSGYWCIDSTGVIKSTTIPPSGTVCPVK</sequence>
<comment type="caution">
    <text evidence="2">The sequence shown here is derived from an EMBL/GenBank/DDBJ whole genome shotgun (WGS) entry which is preliminary data.</text>
</comment>
<name>A0A1F6Y590_9BACT</name>
<accession>A0A1F6Y590</accession>
<dbReference type="AlphaFoldDB" id="A0A1F6Y590"/>
<keyword evidence="1" id="KW-0472">Membrane</keyword>
<gene>
    <name evidence="2" type="ORF">A3I23_00925</name>
</gene>
<evidence type="ECO:0000313" key="2">
    <source>
        <dbReference type="EMBL" id="OGJ01537.1"/>
    </source>
</evidence>
<dbReference type="EMBL" id="MFVL01000016">
    <property type="protein sequence ID" value="OGJ01537.1"/>
    <property type="molecule type" value="Genomic_DNA"/>
</dbReference>
<reference evidence="2 3" key="1">
    <citation type="journal article" date="2016" name="Nat. Commun.">
        <title>Thousands of microbial genomes shed light on interconnected biogeochemical processes in an aquifer system.</title>
        <authorList>
            <person name="Anantharaman K."/>
            <person name="Brown C.T."/>
            <person name="Hug L.A."/>
            <person name="Sharon I."/>
            <person name="Castelle C.J."/>
            <person name="Probst A.J."/>
            <person name="Thomas B.C."/>
            <person name="Singh A."/>
            <person name="Wilkins M.J."/>
            <person name="Karaoz U."/>
            <person name="Brodie E.L."/>
            <person name="Williams K.H."/>
            <person name="Hubbard S.S."/>
            <person name="Banfield J.F."/>
        </authorList>
    </citation>
    <scope>NUCLEOTIDE SEQUENCE [LARGE SCALE GENOMIC DNA]</scope>
</reference>
<evidence type="ECO:0000256" key="1">
    <source>
        <dbReference type="SAM" id="Phobius"/>
    </source>
</evidence>
<protein>
    <submittedName>
        <fullName evidence="2">Uncharacterized protein</fullName>
    </submittedName>
</protein>
<dbReference type="Gene3D" id="2.50.20.20">
    <property type="match status" value="1"/>
</dbReference>
<proteinExistence type="predicted"/>
<organism evidence="2 3">
    <name type="scientific">Candidatus Nomurabacteria bacterium RIFCSPLOWO2_02_FULL_40_67</name>
    <dbReference type="NCBI Taxonomy" id="1801787"/>
    <lineage>
        <taxon>Bacteria</taxon>
        <taxon>Candidatus Nomuraibacteriota</taxon>
    </lineage>
</organism>
<keyword evidence="1" id="KW-0812">Transmembrane</keyword>